<gene>
    <name evidence="2" type="ORF">IAA96_07580</name>
</gene>
<name>A0A9D9EQP4_9SPIR</name>
<sequence>MRCKYEKKIVMYLFIGVCLFLFAGCCTCGRINSDTKDIIAGNSRATGKLEATITALDGTVTNSRERIANIIETSRGITDGVERVEYLFNEYESEVERLLDEIDRIRNEAEIQGEDNKDSGDNSTDFYNGSHYLIDSKNKVRDKDSLLAESSTITDKVTDKVN</sequence>
<comment type="caution">
    <text evidence="2">The sequence shown here is derived from an EMBL/GenBank/DDBJ whole genome shotgun (WGS) entry which is preliminary data.</text>
</comment>
<dbReference type="PROSITE" id="PS51257">
    <property type="entry name" value="PROKAR_LIPOPROTEIN"/>
    <property type="match status" value="1"/>
</dbReference>
<reference evidence="2" key="1">
    <citation type="submission" date="2020-10" db="EMBL/GenBank/DDBJ databases">
        <authorList>
            <person name="Gilroy R."/>
        </authorList>
    </citation>
    <scope>NUCLEOTIDE SEQUENCE</scope>
    <source>
        <strain evidence="2">B3-4054</strain>
    </source>
</reference>
<evidence type="ECO:0000313" key="2">
    <source>
        <dbReference type="EMBL" id="MBO8450950.1"/>
    </source>
</evidence>
<dbReference type="AlphaFoldDB" id="A0A9D9EQP4"/>
<dbReference type="EMBL" id="JADIMS010000143">
    <property type="protein sequence ID" value="MBO8450950.1"/>
    <property type="molecule type" value="Genomic_DNA"/>
</dbReference>
<organism evidence="2 3">
    <name type="scientific">Candidatus Avitreponema avistercoris</name>
    <dbReference type="NCBI Taxonomy" id="2840705"/>
    <lineage>
        <taxon>Bacteria</taxon>
        <taxon>Pseudomonadati</taxon>
        <taxon>Spirochaetota</taxon>
        <taxon>Spirochaetia</taxon>
        <taxon>Spirochaetales</taxon>
        <taxon>Candidatus Avitreponema</taxon>
    </lineage>
</organism>
<protein>
    <submittedName>
        <fullName evidence="2">Uncharacterized protein</fullName>
    </submittedName>
</protein>
<accession>A0A9D9EQP4</accession>
<evidence type="ECO:0000256" key="1">
    <source>
        <dbReference type="SAM" id="Coils"/>
    </source>
</evidence>
<dbReference type="Proteomes" id="UP000823616">
    <property type="component" value="Unassembled WGS sequence"/>
</dbReference>
<proteinExistence type="predicted"/>
<keyword evidence="1" id="KW-0175">Coiled coil</keyword>
<reference evidence="2" key="2">
    <citation type="journal article" date="2021" name="PeerJ">
        <title>Extensive microbial diversity within the chicken gut microbiome revealed by metagenomics and culture.</title>
        <authorList>
            <person name="Gilroy R."/>
            <person name="Ravi A."/>
            <person name="Getino M."/>
            <person name="Pursley I."/>
            <person name="Horton D.L."/>
            <person name="Alikhan N.F."/>
            <person name="Baker D."/>
            <person name="Gharbi K."/>
            <person name="Hall N."/>
            <person name="Watson M."/>
            <person name="Adriaenssens E.M."/>
            <person name="Foster-Nyarko E."/>
            <person name="Jarju S."/>
            <person name="Secka A."/>
            <person name="Antonio M."/>
            <person name="Oren A."/>
            <person name="Chaudhuri R.R."/>
            <person name="La Ragione R."/>
            <person name="Hildebrand F."/>
            <person name="Pallen M.J."/>
        </authorList>
    </citation>
    <scope>NUCLEOTIDE SEQUENCE</scope>
    <source>
        <strain evidence="2">B3-4054</strain>
    </source>
</reference>
<evidence type="ECO:0000313" key="3">
    <source>
        <dbReference type="Proteomes" id="UP000823616"/>
    </source>
</evidence>
<feature type="coiled-coil region" evidence="1">
    <location>
        <begin position="81"/>
        <end position="115"/>
    </location>
</feature>